<protein>
    <recommendedName>
        <fullName evidence="3">Fibronectin type-III domain-containing protein</fullName>
    </recommendedName>
</protein>
<name>A0A644WKA3_9ZZZZ</name>
<evidence type="ECO:0000313" key="2">
    <source>
        <dbReference type="EMBL" id="MPM04017.1"/>
    </source>
</evidence>
<dbReference type="EMBL" id="VSSQ01001002">
    <property type="protein sequence ID" value="MPM04017.1"/>
    <property type="molecule type" value="Genomic_DNA"/>
</dbReference>
<gene>
    <name evidence="2" type="ORF">SDC9_50284</name>
</gene>
<proteinExistence type="predicted"/>
<evidence type="ECO:0008006" key="3">
    <source>
        <dbReference type="Google" id="ProtNLM"/>
    </source>
</evidence>
<reference evidence="2" key="1">
    <citation type="submission" date="2019-08" db="EMBL/GenBank/DDBJ databases">
        <authorList>
            <person name="Kucharzyk K."/>
            <person name="Murdoch R.W."/>
            <person name="Higgins S."/>
            <person name="Loffler F."/>
        </authorList>
    </citation>
    <scope>NUCLEOTIDE SEQUENCE</scope>
</reference>
<comment type="caution">
    <text evidence="2">The sequence shown here is derived from an EMBL/GenBank/DDBJ whole genome shotgun (WGS) entry which is preliminary data.</text>
</comment>
<sequence length="2569" mass="283014">MYSHFNFQNIRRIMFVLTCLFTVTMAAEAQFTQSTAVMPPYSNKLSDYIASPGKINSIITVSSGYDRAEYRIYVHGTLMSTDESIIIHTKNDYKPATPIFIKGMPSPTGAVIFAPYTLTYSDILQIFNPQFLEYKGITRDQAAQQGLPENSYQICFSIYDYDTGRPLSGASACSNVFNVSSVEAPMIISPVNQALLSEPETKNIVFTWTRPPGSPVTTQYKLKIIELNSPNDNYQDKLNSVGYPTFFETTVMSNTYLYSIANPQLNQGKTYAFMVTAVDPSNQTSFKNKGKSEPSIFSCKMGEEKSSAASTGSDFAFMIPRKLPQNKPDTLVVSNNQDLLVNWGWIKKVTSDSVILTDAESIQSLGIDKYILNITKKKSNNAANQPFHFSQTFTKDINGNISNKLQVSEQDANNAGFTDGDIYFATIKQYGQNGNLIDTVNSSDFVYKRITDEQNQDVSVQVVLKYSFKGFPEIYPVSNADVIAEALIPALAASTEDFSPTITIGNKSYKKIASMTFTTDDFGKITGKLPVPIKYLKDESIYCRLIIGNQYYVDDDFEPQVVVTDKNGGTPFVDFGQLTAKTYAYKLNLNVKKRFTSYYITQDGKKVTVEHKEKSEAQQEFEKIKSEDFANTLNDENQAGYYATNFSSVAPGIPVILYRIDKNKYIPKYEGDIDLKTPVSGGKITVVAKGITAVEGGNSYAVFERLLASNTDKYKILAVKDIDQWINKQNQSVSQITKAIKPQTSQSPQTYQFKPNTAITPTEKIMLEAVVADIITSGGSSVNFIDGNEFIAEPMEFGLNLPENDDPDAYYRTVSADYDIVSCKPPTSVIRGRLLYTWKSDKGKVKRPLANTRFRVVVNYVDDKNVSIGSTKQNYINLPGMPGGSESYTFIPDKSGNPEDLVPLFDQYMTMASGITNSNGDFEVEAVNMNFKGDLGAGTVQHSKTSHSAPIVTPGAGLKEQLQEKIGGGLSGMDQVVTNPWNDGSSFTFEGGTSGSQFKPSGGNNTEAVGSQSAINSGFSVTFDNSLNSFELNNKNLKNTKGGAGANTKMLFAPAENYAHGPNPSESSPLGSDPKSEYENKHYSNFKRVFRIVIDGDAGSYYYPSADIITVQPLEEIKNPLNITHFVREFEMKVFTNELNADNEKQALTAMQVTLFRDLADKKKNLPQGEGDGKYTFAELINPQYNSQDAVSSTGKINPTTVFDKKFEHLWSSVPTGYNAKDKTSFVTLPGLVQSQYPYYFIEASSFVDKSDKTYQATIQETPQVPQTIENDWTNPDIPVVNADMVLNPLISRALITVRDVKSGAVITKQQNAKVLLSKEEHISGSNNFKSVPVDDYGKAEILANGGSPLDQYIADGASPTKIYFFASANGYKDSPNGEQKSFKKQGVQFTKDISLSPSHTVSGTVVCSDEKKQTTTVVSYIRIGNGKFYETGPGGHFEFQGAFMAKDTLKIIPKDVAYFDTTYVFTASDEAKEWVGLQDIPVLRRRHRIQFLITEKNNQLGPSKSISGATIQMGDMTKTTDANGVAQFNFENVSVNNYTFVIRGADGSNYIPKTVNIKNKETSHYVAEKVELEKGSEISGIVRLDGTPVKNAKVYLDVSNTSSQGYVVHNYLKTSTEQNTNSSAAITQDANLLIATTNQDGKYILRGLPVDNQDVAVRATLDTTFTVAGDKQTAVIKSGKAVLDLNIKAYSQAIINKIYGFLLTVEEINPVNSKQVKVTGLVHWTEAISDFSLKEVNKVLRVEDILFDMVNKEGSTVGIAHDDEVAIRGVSTLKLSYLDKYNVAIQSAGAQNNFNTQPLLLKREKDFGKISGKIKIVDNSFNYPSSYLNFDKSEFYLAKNQNNSINNVVDLVSSALSETEASKSAYFNTGIYRKKVETQSSIYRSNPKPLYYLCDKEANPIAFKLIDFPATANPLKSYIDETGKINLNVDLTCNIANAKPENFKVNIPKIVLDENKINPSSGTEPIKLILEKWTLEVKDWSFSTSEGGIVSEKAMIRTKVVDIPVNQFVLRNDMFIIDKFGMDKLALAGGVFPLKDVNPAKAHLNFEQKIGSDMKPHWNFNLVSNGTDKVASLPGLQGLTHSDLKTPYSVDFDYLQILSNDEMVVQLKQKDVDARLNGNSLATFLPQTIYNGPDYMNLSGTLNVGAPRVSDILLSVIWKSPVKTPVFENVDVDFETKGFVHFYSQKKEIMIDQNQISIKGKVVEKPEKTFNPIPSTFVARAAGTPKYEVMMQKGWVTQLTSEENESIATPQKTATGYSLKIDEGGMTVSGNDWTTTKFSGDLTNNETSKSDDIAPTKTSFEILGDISANSEKLSMSNINTPFGSMTQVFDFKRKELIGSLSFNYELTLGSLVIHEGTIASCFGAEGFYIIGACNAFIPAGIFSGNYNTGLMVGSHQLNDEMWRLTNDYIDPLVQNWCYKKTTERLSGFYFAFNRELFKAQEGFDFILAKGYVDALGLIGGNTYVNVTGGEWKVGLGGYVHLHAKAALSSVTGTSISGYALGEGKIEFQVGTPTFIDATVTLGFGASISQWTPFGTVSASKEVNAMAKGGTSGFSFLLESGGIKLDSCK</sequence>
<organism evidence="2">
    <name type="scientific">bioreactor metagenome</name>
    <dbReference type="NCBI Taxonomy" id="1076179"/>
    <lineage>
        <taxon>unclassified sequences</taxon>
        <taxon>metagenomes</taxon>
        <taxon>ecological metagenomes</taxon>
    </lineage>
</organism>
<dbReference type="NCBIfam" id="TIGR02542">
    <property type="entry name" value="T_forsyth_147"/>
    <property type="match status" value="1"/>
</dbReference>
<feature type="region of interest" description="Disordered" evidence="1">
    <location>
        <begin position="1056"/>
        <end position="1076"/>
    </location>
</feature>
<evidence type="ECO:0000256" key="1">
    <source>
        <dbReference type="SAM" id="MobiDB-lite"/>
    </source>
</evidence>
<accession>A0A644WKA3</accession>